<keyword evidence="1 2" id="KW-0808">Transferase</keyword>
<organism evidence="2">
    <name type="scientific">uncultured delta proteobacterium</name>
    <dbReference type="NCBI Taxonomy" id="34034"/>
    <lineage>
        <taxon>Bacteria</taxon>
        <taxon>Deltaproteobacteria</taxon>
        <taxon>environmental samples</taxon>
    </lineage>
</organism>
<dbReference type="GO" id="GO:0016757">
    <property type="term" value="F:glycosyltransferase activity"/>
    <property type="evidence" value="ECO:0007669"/>
    <property type="project" value="TreeGrafter"/>
</dbReference>
<dbReference type="GO" id="GO:0009103">
    <property type="term" value="P:lipopolysaccharide biosynthetic process"/>
    <property type="evidence" value="ECO:0007669"/>
    <property type="project" value="TreeGrafter"/>
</dbReference>
<proteinExistence type="predicted"/>
<dbReference type="EMBL" id="FLUQ01000007">
    <property type="protein sequence ID" value="SBW10883.1"/>
    <property type="molecule type" value="Genomic_DNA"/>
</dbReference>
<gene>
    <name evidence="2" type="ORF">KL86DPRO_70076</name>
</gene>
<protein>
    <submittedName>
        <fullName evidence="2">Putative Glycosyl transferase group 1</fullName>
    </submittedName>
</protein>
<name>A0A212KGQ0_9DELT</name>
<reference evidence="2" key="1">
    <citation type="submission" date="2016-04" db="EMBL/GenBank/DDBJ databases">
        <authorList>
            <person name="Evans L.H."/>
            <person name="Alamgir A."/>
            <person name="Owens N."/>
            <person name="Weber N.D."/>
            <person name="Virtaneva K."/>
            <person name="Barbian K."/>
            <person name="Babar A."/>
            <person name="Rosenke K."/>
        </authorList>
    </citation>
    <scope>NUCLEOTIDE SEQUENCE</scope>
    <source>
        <strain evidence="2">86</strain>
    </source>
</reference>
<evidence type="ECO:0000256" key="1">
    <source>
        <dbReference type="ARBA" id="ARBA00022679"/>
    </source>
</evidence>
<accession>A0A212KGQ0</accession>
<evidence type="ECO:0000313" key="2">
    <source>
        <dbReference type="EMBL" id="SBW10883.1"/>
    </source>
</evidence>
<dbReference type="CDD" id="cd03801">
    <property type="entry name" value="GT4_PimA-like"/>
    <property type="match status" value="1"/>
</dbReference>
<sequence length="391" mass="44085">MPDPIRILFVGELHSSHAQSWIRLLLSSGQFIAQGVSLAAMPDTVDIFVRRGAPAGSSLAMRCFRRLLRIRYKTWADSIRPVYAYGTPEVEFHGLVKSLRQFNPQIVHTFGFTPAALLYESLPESWRKGRRWVLQTRGGSDVAYTHKDPVWQELFHRLLPQASVVLCDNLENYRIFDAMGISYHRSSLLPFVPGTGGIDLDAFVPLLPWEKRENLLVWPKAYESPWSKALPVLEGLRLAWDVIAPVRCVFAAADKEVRDHVRLLPDAMQHNISIMERIPREDMLYLLRQAKVLLAPSLVDGIPNSLYEAMAAGVVPVVSPLDSIRPHFAEEENVFYAHNLYPEEIARAITRAFAPQGKESILRANREKVAIIADRSVITSKVVALYSGLVS</sequence>
<dbReference type="Gene3D" id="3.40.50.2000">
    <property type="entry name" value="Glycogen Phosphorylase B"/>
    <property type="match status" value="2"/>
</dbReference>
<dbReference type="PANTHER" id="PTHR46401:SF2">
    <property type="entry name" value="GLYCOSYLTRANSFERASE WBBK-RELATED"/>
    <property type="match status" value="1"/>
</dbReference>
<dbReference type="PANTHER" id="PTHR46401">
    <property type="entry name" value="GLYCOSYLTRANSFERASE WBBK-RELATED"/>
    <property type="match status" value="1"/>
</dbReference>
<dbReference type="Pfam" id="PF13692">
    <property type="entry name" value="Glyco_trans_1_4"/>
    <property type="match status" value="1"/>
</dbReference>
<dbReference type="AlphaFoldDB" id="A0A212KGQ0"/>
<dbReference type="SUPFAM" id="SSF53756">
    <property type="entry name" value="UDP-Glycosyltransferase/glycogen phosphorylase"/>
    <property type="match status" value="1"/>
</dbReference>